<sequence length="99" mass="11867">MAFGITRKELKQWQEQVARGEIAFLTHYWQDHRFKDATSVTKVGSNDLNKLKQWGAQYGLHPDWIDHKEDYPHFDLFPPFQKEILEKEGHIDQVKRFNL</sequence>
<protein>
    <submittedName>
        <fullName evidence="2">Uncharacterized protein</fullName>
    </submittedName>
</protein>
<dbReference type="RefSeq" id="WP_062323433.1">
    <property type="nucleotide sequence ID" value="NZ_BJWJ01000043.1"/>
</dbReference>
<dbReference type="EMBL" id="BJWJ01000043">
    <property type="protein sequence ID" value="GEM05640.1"/>
    <property type="molecule type" value="Genomic_DNA"/>
</dbReference>
<dbReference type="Proteomes" id="UP000199139">
    <property type="component" value="Unassembled WGS sequence"/>
</dbReference>
<keyword evidence="4" id="KW-1185">Reference proteome</keyword>
<evidence type="ECO:0000313" key="2">
    <source>
        <dbReference type="EMBL" id="SFS83983.1"/>
    </source>
</evidence>
<dbReference type="AlphaFoldDB" id="A0A1I6T4A5"/>
<evidence type="ECO:0000313" key="3">
    <source>
        <dbReference type="Proteomes" id="UP000199139"/>
    </source>
</evidence>
<dbReference type="STRING" id="306541.SAMN05421668_11257"/>
<dbReference type="Proteomes" id="UP000321773">
    <property type="component" value="Unassembled WGS sequence"/>
</dbReference>
<evidence type="ECO:0000313" key="4">
    <source>
        <dbReference type="Proteomes" id="UP000321773"/>
    </source>
</evidence>
<dbReference type="OrthoDB" id="2361368at2"/>
<accession>A0A1I6T4A5</accession>
<evidence type="ECO:0000313" key="1">
    <source>
        <dbReference type="EMBL" id="GEM05640.1"/>
    </source>
</evidence>
<dbReference type="EMBL" id="FPAI01000012">
    <property type="protein sequence ID" value="SFS83983.1"/>
    <property type="molecule type" value="Genomic_DNA"/>
</dbReference>
<reference evidence="2 3" key="1">
    <citation type="submission" date="2016-10" db="EMBL/GenBank/DDBJ databases">
        <authorList>
            <person name="de Groot N.N."/>
        </authorList>
    </citation>
    <scope>NUCLEOTIDE SEQUENCE [LARGE SCALE GENOMIC DNA]</scope>
    <source>
        <strain evidence="2 3">DSM 17074</strain>
    </source>
</reference>
<proteinExistence type="predicted"/>
<reference evidence="1 4" key="2">
    <citation type="submission" date="2019-07" db="EMBL/GenBank/DDBJ databases">
        <title>Whole genome shotgun sequence of Halolactibacillus miurensis NBRC 100873.</title>
        <authorList>
            <person name="Hosoyama A."/>
            <person name="Uohara A."/>
            <person name="Ohji S."/>
            <person name="Ichikawa N."/>
        </authorList>
    </citation>
    <scope>NUCLEOTIDE SEQUENCE [LARGE SCALE GENOMIC DNA]</scope>
    <source>
        <strain evidence="1 4">NBRC 100873</strain>
    </source>
</reference>
<organism evidence="2 3">
    <name type="scientific">Halolactibacillus miurensis</name>
    <dbReference type="NCBI Taxonomy" id="306541"/>
    <lineage>
        <taxon>Bacteria</taxon>
        <taxon>Bacillati</taxon>
        <taxon>Bacillota</taxon>
        <taxon>Bacilli</taxon>
        <taxon>Bacillales</taxon>
        <taxon>Bacillaceae</taxon>
        <taxon>Halolactibacillus</taxon>
    </lineage>
</organism>
<gene>
    <name evidence="1" type="ORF">HMI01_26280</name>
    <name evidence="2" type="ORF">SAMN05421668_11257</name>
</gene>
<name>A0A1I6T4A5_9BACI</name>